<dbReference type="SUPFAM" id="SSF54637">
    <property type="entry name" value="Thioesterase/thiol ester dehydrase-isomerase"/>
    <property type="match status" value="1"/>
</dbReference>
<dbReference type="UniPathway" id="UPA00659"/>
<dbReference type="Gene3D" id="3.10.129.10">
    <property type="entry name" value="Hotdog Thioesterase"/>
    <property type="match status" value="1"/>
</dbReference>
<dbReference type="OrthoDB" id="9801625at2"/>
<feature type="domain" description="MaoC-like" evidence="2">
    <location>
        <begin position="20"/>
        <end position="104"/>
    </location>
</feature>
<evidence type="ECO:0000259" key="2">
    <source>
        <dbReference type="Pfam" id="PF01575"/>
    </source>
</evidence>
<dbReference type="Gene3D" id="3.40.50.720">
    <property type="entry name" value="NAD(P)-binding Rossmann-like Domain"/>
    <property type="match status" value="1"/>
</dbReference>
<dbReference type="Proteomes" id="UP000316304">
    <property type="component" value="Unassembled WGS sequence"/>
</dbReference>
<dbReference type="EMBL" id="SJPT01000001">
    <property type="protein sequence ID" value="TWU27167.1"/>
    <property type="molecule type" value="Genomic_DNA"/>
</dbReference>
<dbReference type="PANTHER" id="PTHR43841">
    <property type="entry name" value="3-HYDROXYACYL-THIOESTER DEHYDRATASE HTDX-RELATED"/>
    <property type="match status" value="1"/>
</dbReference>
<accession>A0A5C6CUI4</accession>
<evidence type="ECO:0000313" key="3">
    <source>
        <dbReference type="EMBL" id="TWU27167.1"/>
    </source>
</evidence>
<dbReference type="Pfam" id="PF01575">
    <property type="entry name" value="MaoC_dehydratas"/>
    <property type="match status" value="1"/>
</dbReference>
<dbReference type="AlphaFoldDB" id="A0A5C6CUI4"/>
<protein>
    <submittedName>
        <fullName evidence="3">(R)-specific enoyl-CoA hydratase</fullName>
        <ecNumber evidence="3">4.2.1.119</ecNumber>
    </submittedName>
</protein>
<dbReference type="InterPro" id="IPR029069">
    <property type="entry name" value="HotDog_dom_sf"/>
</dbReference>
<gene>
    <name evidence="3" type="primary">phaJ</name>
    <name evidence="3" type="ORF">Pla52o_10310</name>
</gene>
<evidence type="ECO:0000313" key="4">
    <source>
        <dbReference type="Proteomes" id="UP000316304"/>
    </source>
</evidence>
<name>A0A5C6CUI4_9BACT</name>
<comment type="pathway">
    <text evidence="1">Lipid metabolism; fatty acid beta-oxidation.</text>
</comment>
<dbReference type="GO" id="GO:0006635">
    <property type="term" value="P:fatty acid beta-oxidation"/>
    <property type="evidence" value="ECO:0007669"/>
    <property type="project" value="UniProtKB-UniPathway"/>
</dbReference>
<comment type="caution">
    <text evidence="3">The sequence shown here is derived from an EMBL/GenBank/DDBJ whole genome shotgun (WGS) entry which is preliminary data.</text>
</comment>
<dbReference type="Pfam" id="PF00106">
    <property type="entry name" value="adh_short"/>
    <property type="match status" value="1"/>
</dbReference>
<organism evidence="3 4">
    <name type="scientific">Novipirellula galeiformis</name>
    <dbReference type="NCBI Taxonomy" id="2528004"/>
    <lineage>
        <taxon>Bacteria</taxon>
        <taxon>Pseudomonadati</taxon>
        <taxon>Planctomycetota</taxon>
        <taxon>Planctomycetia</taxon>
        <taxon>Pirellulales</taxon>
        <taxon>Pirellulaceae</taxon>
        <taxon>Novipirellula</taxon>
    </lineage>
</organism>
<reference evidence="3 4" key="1">
    <citation type="submission" date="2019-02" db="EMBL/GenBank/DDBJ databases">
        <title>Deep-cultivation of Planctomycetes and their phenomic and genomic characterization uncovers novel biology.</title>
        <authorList>
            <person name="Wiegand S."/>
            <person name="Jogler M."/>
            <person name="Boedeker C."/>
            <person name="Pinto D."/>
            <person name="Vollmers J."/>
            <person name="Rivas-Marin E."/>
            <person name="Kohn T."/>
            <person name="Peeters S.H."/>
            <person name="Heuer A."/>
            <person name="Rast P."/>
            <person name="Oberbeckmann S."/>
            <person name="Bunk B."/>
            <person name="Jeske O."/>
            <person name="Meyerdierks A."/>
            <person name="Storesund J.E."/>
            <person name="Kallscheuer N."/>
            <person name="Luecker S."/>
            <person name="Lage O.M."/>
            <person name="Pohl T."/>
            <person name="Merkel B.J."/>
            <person name="Hornburger P."/>
            <person name="Mueller R.-W."/>
            <person name="Bruemmer F."/>
            <person name="Labrenz M."/>
            <person name="Spormann A.M."/>
            <person name="Op Den Camp H."/>
            <person name="Overmann J."/>
            <person name="Amann R."/>
            <person name="Jetten M.S.M."/>
            <person name="Mascher T."/>
            <person name="Medema M.H."/>
            <person name="Devos D.P."/>
            <person name="Kaster A.-K."/>
            <person name="Ovreas L."/>
            <person name="Rohde M."/>
            <person name="Galperin M.Y."/>
            <person name="Jogler C."/>
        </authorList>
    </citation>
    <scope>NUCLEOTIDE SEQUENCE [LARGE SCALE GENOMIC DNA]</scope>
    <source>
        <strain evidence="3 4">Pla52o</strain>
    </source>
</reference>
<dbReference type="InterPro" id="IPR002539">
    <property type="entry name" value="MaoC-like_dom"/>
</dbReference>
<keyword evidence="4" id="KW-1185">Reference proteome</keyword>
<dbReference type="CDD" id="cd03441">
    <property type="entry name" value="R_hydratase_like"/>
    <property type="match status" value="1"/>
</dbReference>
<proteinExistence type="predicted"/>
<dbReference type="PANTHER" id="PTHR43841:SF1">
    <property type="entry name" value="3-HYDROXYACYL-THIOESTER DEHYDRATASE X"/>
    <property type="match status" value="1"/>
</dbReference>
<dbReference type="EC" id="4.2.1.119" evidence="3"/>
<keyword evidence="3" id="KW-0456">Lyase</keyword>
<evidence type="ECO:0000256" key="1">
    <source>
        <dbReference type="ARBA" id="ARBA00005005"/>
    </source>
</evidence>
<dbReference type="GO" id="GO:0018812">
    <property type="term" value="F:3-hydroxyacyl-CoA dehydratase activity"/>
    <property type="evidence" value="ECO:0007669"/>
    <property type="project" value="UniProtKB-EC"/>
</dbReference>
<dbReference type="InterPro" id="IPR036291">
    <property type="entry name" value="NAD(P)-bd_dom_sf"/>
</dbReference>
<dbReference type="SUPFAM" id="SSF51735">
    <property type="entry name" value="NAD(P)-binding Rossmann-fold domains"/>
    <property type="match status" value="1"/>
</dbReference>
<sequence length="480" mass="52660">MNSRAASAMTKTAHKVFELQDCLEFAKISGDFNPLHVDPLESRRTVFGMPVVHGMHLVMQGLELLCSQTDRIRLESLKGSFLRPVVVGDKVTWTLTERGALQFRVTISTGAQVAFFDVLFQNDNRPSDSGNCVAKKADVAIRSRTFDEVETACGELRYPVDSNSLAERFPSAYQSIPVNQLCDLVTTSTLVGMECPGRHSLYSRFDFSFSPVAETCPKRAMAYQVIRADKRFRMATLSIKTPECTGEITAFVRPEPTRQLSFADACGLVGPEEFAGSSALVVGGSRGLGEVACKLLAAGGADVTLTFARGRSDALRMKEELCEAPGEITITQLNVRDLVLTDLKPPATSLDVYYFATPAISAGTGEFSTAKFQDFCGYYVYGVSELIHGLVRDGFQVQNLLCPSTAFLDTIPREMVEYAAAKAAAETVCKHLENRIDGLQVHCPRWPKLKTDQTAALVPEEFANAPSTVLESIRQIYQRK</sequence>
<dbReference type="InterPro" id="IPR002347">
    <property type="entry name" value="SDR_fam"/>
</dbReference>